<feature type="compositionally biased region" description="Low complexity" evidence="1">
    <location>
        <begin position="56"/>
        <end position="65"/>
    </location>
</feature>
<keyword evidence="2" id="KW-0812">Transmembrane</keyword>
<sequence>MSGLFVPIGPEPGFVYWIRRITLLLAVGTLIFGIWWFATGRAAQEQASPSPDVSQSAAPASAEPSPSVPAPESPSPSATEEVNPTAAPVDCQDSSIKVRARSDKSTYVVGETPVLKLTITNIGDVACKRDVGPKANELEVTSGGYHVWSSDDCSASDASKIMVMKPGEKVSSSITWNGRLSQKGCPSEGAEAKAGRYDVIGRNGAVESDGNPFSLTKAE</sequence>
<protein>
    <submittedName>
        <fullName evidence="3">Unannotated protein</fullName>
    </submittedName>
</protein>
<evidence type="ECO:0000256" key="1">
    <source>
        <dbReference type="SAM" id="MobiDB-lite"/>
    </source>
</evidence>
<proteinExistence type="predicted"/>
<evidence type="ECO:0000313" key="3">
    <source>
        <dbReference type="EMBL" id="CAB4735411.1"/>
    </source>
</evidence>
<evidence type="ECO:0000313" key="4">
    <source>
        <dbReference type="EMBL" id="CAB5011041.1"/>
    </source>
</evidence>
<dbReference type="AlphaFoldDB" id="A0A6J6SKM2"/>
<organism evidence="3">
    <name type="scientific">freshwater metagenome</name>
    <dbReference type="NCBI Taxonomy" id="449393"/>
    <lineage>
        <taxon>unclassified sequences</taxon>
        <taxon>metagenomes</taxon>
        <taxon>ecological metagenomes</taxon>
    </lineage>
</organism>
<feature type="transmembrane region" description="Helical" evidence="2">
    <location>
        <begin position="21"/>
        <end position="38"/>
    </location>
</feature>
<name>A0A6J6SKM2_9ZZZZ</name>
<keyword evidence="2" id="KW-0472">Membrane</keyword>
<gene>
    <name evidence="3" type="ORF">UFOPK2786_00456</name>
    <name evidence="4" type="ORF">UFOPK4061_00872</name>
</gene>
<reference evidence="3" key="1">
    <citation type="submission" date="2020-05" db="EMBL/GenBank/DDBJ databases">
        <authorList>
            <person name="Chiriac C."/>
            <person name="Salcher M."/>
            <person name="Ghai R."/>
            <person name="Kavagutti S V."/>
        </authorList>
    </citation>
    <scope>NUCLEOTIDE SEQUENCE</scope>
</reference>
<accession>A0A6J6SKM2</accession>
<keyword evidence="2" id="KW-1133">Transmembrane helix</keyword>
<feature type="region of interest" description="Disordered" evidence="1">
    <location>
        <begin position="47"/>
        <end position="94"/>
    </location>
</feature>
<dbReference type="EMBL" id="CAFBPD010000142">
    <property type="protein sequence ID" value="CAB5011041.1"/>
    <property type="molecule type" value="Genomic_DNA"/>
</dbReference>
<dbReference type="EMBL" id="CAEZYW010000048">
    <property type="protein sequence ID" value="CAB4735411.1"/>
    <property type="molecule type" value="Genomic_DNA"/>
</dbReference>
<evidence type="ECO:0000256" key="2">
    <source>
        <dbReference type="SAM" id="Phobius"/>
    </source>
</evidence>